<evidence type="ECO:0000313" key="2">
    <source>
        <dbReference type="Proteomes" id="UP000183810"/>
    </source>
</evidence>
<gene>
    <name evidence="1" type="ORF">BOX37_03520</name>
</gene>
<dbReference type="Proteomes" id="UP000183810">
    <property type="component" value="Chromosome"/>
</dbReference>
<sequence length="91" mass="9662">MWTQSRESVVSISLLDMVATGVRREVLTVVADSLVFGEAGIATAVPGCRTESDDRAEVFGGLAGDNEELTFAAMEGDLVRHEVSDSDTADQ</sequence>
<name>A0A1J0VMC7_9NOCA</name>
<dbReference type="EMBL" id="CP018082">
    <property type="protein sequence ID" value="APE33188.1"/>
    <property type="molecule type" value="Genomic_DNA"/>
</dbReference>
<organism evidence="1 2">
    <name type="scientific">Nocardia mangyaensis</name>
    <dbReference type="NCBI Taxonomy" id="2213200"/>
    <lineage>
        <taxon>Bacteria</taxon>
        <taxon>Bacillati</taxon>
        <taxon>Actinomycetota</taxon>
        <taxon>Actinomycetes</taxon>
        <taxon>Mycobacteriales</taxon>
        <taxon>Nocardiaceae</taxon>
        <taxon>Nocardia</taxon>
    </lineage>
</organism>
<keyword evidence="2" id="KW-1185">Reference proteome</keyword>
<dbReference type="KEGG" id="nsl:BOX37_03520"/>
<accession>A0A1J0VMC7</accession>
<protein>
    <submittedName>
        <fullName evidence="1">Uncharacterized protein</fullName>
    </submittedName>
</protein>
<reference evidence="1" key="1">
    <citation type="submission" date="2016-11" db="EMBL/GenBank/DDBJ databases">
        <authorList>
            <person name="Jaros S."/>
            <person name="Januszkiewicz K."/>
            <person name="Wedrychowicz H."/>
        </authorList>
    </citation>
    <scope>NUCLEOTIDE SEQUENCE [LARGE SCALE GENOMIC DNA]</scope>
    <source>
        <strain evidence="1">Y48</strain>
    </source>
</reference>
<proteinExistence type="predicted"/>
<dbReference type="AlphaFoldDB" id="A0A1J0VMC7"/>
<evidence type="ECO:0000313" key="1">
    <source>
        <dbReference type="EMBL" id="APE33188.1"/>
    </source>
</evidence>